<evidence type="ECO:0000313" key="1">
    <source>
        <dbReference type="EMBL" id="ADG31251.1"/>
    </source>
</evidence>
<proteinExistence type="predicted"/>
<protein>
    <submittedName>
        <fullName evidence="1">Uncharacterized protein</fullName>
    </submittedName>
</protein>
<reference evidence="1" key="1">
    <citation type="submission" date="2010-04" db="EMBL/GenBank/DDBJ databases">
        <title>Complete sequence of Thiomonas intermedia K12.</title>
        <authorList>
            <consortium name="US DOE Joint Genome Institute"/>
            <person name="Lucas S."/>
            <person name="Copeland A."/>
            <person name="Lapidus A."/>
            <person name="Cheng J.-F."/>
            <person name="Bruce D."/>
            <person name="Goodwin L."/>
            <person name="Pitluck S."/>
            <person name="Davenport K."/>
            <person name="Detter J.C."/>
            <person name="Han C."/>
            <person name="Tapia R."/>
            <person name="Land M."/>
            <person name="Hauser L."/>
            <person name="Kyrpides N."/>
            <person name="Ovchinnikova G."/>
            <person name="Kerfeld C.A."/>
            <person name="Cannon G.C."/>
            <person name="Heinhorst S."/>
            <person name="Woyke T."/>
        </authorList>
    </citation>
    <scope>NUCLEOTIDE SEQUENCE [LARGE SCALE GENOMIC DNA]</scope>
    <source>
        <strain evidence="1">K12</strain>
    </source>
</reference>
<name>D5X2A5_THIK1</name>
<dbReference type="KEGG" id="tin:Tint_1886"/>
<dbReference type="EMBL" id="CP002021">
    <property type="protein sequence ID" value="ADG31251.1"/>
    <property type="molecule type" value="Genomic_DNA"/>
</dbReference>
<dbReference type="HOGENOM" id="CLU_3318456_0_0_4"/>
<accession>D5X2A5</accession>
<organism evidence="1">
    <name type="scientific">Thiomonas intermedia (strain K12)</name>
    <name type="common">Thiobacillus intermedius</name>
    <dbReference type="NCBI Taxonomy" id="75379"/>
    <lineage>
        <taxon>Bacteria</taxon>
        <taxon>Pseudomonadati</taxon>
        <taxon>Pseudomonadota</taxon>
        <taxon>Betaproteobacteria</taxon>
        <taxon>Burkholderiales</taxon>
        <taxon>Thiomonas</taxon>
    </lineage>
</organism>
<sequence length="39" mass="4529">MKDIHMIRKEAEADTQPFHLACLPTNTCYQRGKSHQTID</sequence>
<gene>
    <name evidence="1" type="ordered locus">Tint_1886</name>
</gene>
<dbReference type="AlphaFoldDB" id="D5X2A5"/>